<dbReference type="RefSeq" id="WP_146851413.1">
    <property type="nucleotide sequence ID" value="NZ_BKAG01000022.1"/>
</dbReference>
<dbReference type="PIRSF" id="PIRSF001589">
    <property type="entry name" value="Asn_synthetase_glu-h"/>
    <property type="match status" value="1"/>
</dbReference>
<keyword evidence="8" id="KW-0061">Asparagine biosynthesis</keyword>
<dbReference type="InterPro" id="IPR006426">
    <property type="entry name" value="Asn_synth_AEB"/>
</dbReference>
<reference evidence="12 13" key="1">
    <citation type="submission" date="2019-07" db="EMBL/GenBank/DDBJ databases">
        <title>Whole genome shotgun sequence of Brevifollis gellanilyticus NBRC 108608.</title>
        <authorList>
            <person name="Hosoyama A."/>
            <person name="Uohara A."/>
            <person name="Ohji S."/>
            <person name="Ichikawa N."/>
        </authorList>
    </citation>
    <scope>NUCLEOTIDE SEQUENCE [LARGE SCALE GENOMIC DNA]</scope>
    <source>
        <strain evidence="12 13">NBRC 108608</strain>
    </source>
</reference>
<feature type="binding site" evidence="9">
    <location>
        <position position="264"/>
    </location>
    <ligand>
        <name>ATP</name>
        <dbReference type="ChEBI" id="CHEBI:30616"/>
    </ligand>
</feature>
<evidence type="ECO:0000256" key="4">
    <source>
        <dbReference type="ARBA" id="ARBA00022741"/>
    </source>
</evidence>
<dbReference type="Gene3D" id="3.60.20.10">
    <property type="entry name" value="Glutamine Phosphoribosylpyrophosphate, subunit 1, domain 1"/>
    <property type="match status" value="1"/>
</dbReference>
<accession>A0A512MAU4</accession>
<sequence>MCAIAGILDFSSTADPSASAGKVRHMISRLRHRGPDDEGYIQSGPCTLGAARLAQIDRAGGAQPMRSPDDRYAIVLNGEIHNHRALRAELSLHWHFTTRSDTEVLLAAFATWGREALRRLNGMFAFFIWDAQTHRGFAARDCLGVKPFVWMPQPQGGFAFASEAKALLHLLPSSPVANEEAILEHLVAPCFSGVRTSMFAGMHHLQPGHWLSVDRHGIQQGEWSRYDLHRATELSADELVPAMHDLLPKAIERTLDADAPAAVLLSGGLDSTLVAALAKQHGVTQAYTISFEGQDAFDYAKALMVKSDDLPCSIEAASDIGLQHRIVPVSRASLADDMRTLALQNDALPAWEQELAQHHLAKALAADGHRAVLVGDAADETHYGYGFMLDDQSISHPGKLLARFGSPPLNAEMQQRAAHIPHDLTSMMREAGHADQTRADRLRGITHLITRLWLPRLLHNGDIHMMAHGVEARVPLADTDLLDLAVRVHPELALKDGVEKSLLREAARGLMPEAARVRRKSSLSKDDGSATVLKSEALHALDASADFLFHWLDLPALRQMCSPHYELAEMQRALLFRIICLHHWAAAYHVRLP</sequence>
<evidence type="ECO:0000256" key="5">
    <source>
        <dbReference type="ARBA" id="ARBA00022840"/>
    </source>
</evidence>
<evidence type="ECO:0000256" key="2">
    <source>
        <dbReference type="ARBA" id="ARBA00005752"/>
    </source>
</evidence>
<feature type="binding site" evidence="9">
    <location>
        <position position="101"/>
    </location>
    <ligand>
        <name>L-glutamine</name>
        <dbReference type="ChEBI" id="CHEBI:58359"/>
    </ligand>
</feature>
<keyword evidence="6 8" id="KW-0315">Glutamine amidotransferase</keyword>
<dbReference type="CDD" id="cd01991">
    <property type="entry name" value="Asn_synthase_B_C"/>
    <property type="match status" value="1"/>
</dbReference>
<dbReference type="EMBL" id="BKAG01000022">
    <property type="protein sequence ID" value="GEP43850.1"/>
    <property type="molecule type" value="Genomic_DNA"/>
</dbReference>
<dbReference type="PANTHER" id="PTHR43284:SF1">
    <property type="entry name" value="ASPARAGINE SYNTHETASE"/>
    <property type="match status" value="1"/>
</dbReference>
<name>A0A512MAU4_9BACT</name>
<dbReference type="OrthoDB" id="9763290at2"/>
<dbReference type="Pfam" id="PF00733">
    <property type="entry name" value="Asn_synthase"/>
    <property type="match status" value="1"/>
</dbReference>
<dbReference type="InterPro" id="IPR001962">
    <property type="entry name" value="Asn_synthase"/>
</dbReference>
<dbReference type="PANTHER" id="PTHR43284">
    <property type="entry name" value="ASPARAGINE SYNTHETASE (GLUTAMINE-HYDROLYZING)"/>
    <property type="match status" value="1"/>
</dbReference>
<evidence type="ECO:0000256" key="1">
    <source>
        <dbReference type="ARBA" id="ARBA00005187"/>
    </source>
</evidence>
<feature type="active site" description="For GATase activity" evidence="8">
    <location>
        <position position="2"/>
    </location>
</feature>
<dbReference type="NCBIfam" id="TIGR01536">
    <property type="entry name" value="asn_synth_AEB"/>
    <property type="match status" value="1"/>
</dbReference>
<keyword evidence="4 9" id="KW-0547">Nucleotide-binding</keyword>
<feature type="site" description="Important for beta-aspartyl-AMP intermediate formation" evidence="10">
    <location>
        <position position="376"/>
    </location>
</feature>
<comment type="pathway">
    <text evidence="1">Amino-acid biosynthesis; L-asparagine biosynthesis; L-asparagine from L-aspartate (L-Gln route): step 1/1.</text>
</comment>
<dbReference type="PROSITE" id="PS51278">
    <property type="entry name" value="GATASE_TYPE_2"/>
    <property type="match status" value="1"/>
</dbReference>
<dbReference type="GO" id="GO:0004066">
    <property type="term" value="F:asparagine synthase (glutamine-hydrolyzing) activity"/>
    <property type="evidence" value="ECO:0007669"/>
    <property type="project" value="UniProtKB-EC"/>
</dbReference>
<dbReference type="InterPro" id="IPR033738">
    <property type="entry name" value="AsnB_N"/>
</dbReference>
<evidence type="ECO:0000259" key="11">
    <source>
        <dbReference type="PROSITE" id="PS51278"/>
    </source>
</evidence>
<dbReference type="GO" id="GO:0006529">
    <property type="term" value="P:asparagine biosynthetic process"/>
    <property type="evidence" value="ECO:0007669"/>
    <property type="project" value="UniProtKB-KW"/>
</dbReference>
<dbReference type="GO" id="GO:0005524">
    <property type="term" value="F:ATP binding"/>
    <property type="evidence" value="ECO:0007669"/>
    <property type="project" value="UniProtKB-KW"/>
</dbReference>
<dbReference type="AlphaFoldDB" id="A0A512MAU4"/>
<evidence type="ECO:0000256" key="6">
    <source>
        <dbReference type="ARBA" id="ARBA00022962"/>
    </source>
</evidence>
<dbReference type="SUPFAM" id="SSF52402">
    <property type="entry name" value="Adenine nucleotide alpha hydrolases-like"/>
    <property type="match status" value="1"/>
</dbReference>
<organism evidence="12 13">
    <name type="scientific">Brevifollis gellanilyticus</name>
    <dbReference type="NCBI Taxonomy" id="748831"/>
    <lineage>
        <taxon>Bacteria</taxon>
        <taxon>Pseudomonadati</taxon>
        <taxon>Verrucomicrobiota</taxon>
        <taxon>Verrucomicrobiia</taxon>
        <taxon>Verrucomicrobiales</taxon>
        <taxon>Verrucomicrobiaceae</taxon>
    </lineage>
</organism>
<keyword evidence="8" id="KW-0028">Amino-acid biosynthesis</keyword>
<evidence type="ECO:0000313" key="13">
    <source>
        <dbReference type="Proteomes" id="UP000321577"/>
    </source>
</evidence>
<dbReference type="CDD" id="cd00712">
    <property type="entry name" value="AsnB"/>
    <property type="match status" value="1"/>
</dbReference>
<dbReference type="EC" id="6.3.5.4" evidence="3"/>
<proteinExistence type="inferred from homology"/>
<dbReference type="Pfam" id="PF13537">
    <property type="entry name" value="GATase_7"/>
    <property type="match status" value="1"/>
</dbReference>
<dbReference type="SUPFAM" id="SSF56235">
    <property type="entry name" value="N-terminal nucleophile aminohydrolases (Ntn hydrolases)"/>
    <property type="match status" value="1"/>
</dbReference>
<comment type="caution">
    <text evidence="12">The sequence shown here is derived from an EMBL/GenBank/DDBJ whole genome shotgun (WGS) entry which is preliminary data.</text>
</comment>
<evidence type="ECO:0000256" key="8">
    <source>
        <dbReference type="PIRSR" id="PIRSR001589-1"/>
    </source>
</evidence>
<dbReference type="Gene3D" id="3.40.50.620">
    <property type="entry name" value="HUPs"/>
    <property type="match status" value="1"/>
</dbReference>
<evidence type="ECO:0000313" key="12">
    <source>
        <dbReference type="EMBL" id="GEP43850.1"/>
    </source>
</evidence>
<evidence type="ECO:0000256" key="9">
    <source>
        <dbReference type="PIRSR" id="PIRSR001589-2"/>
    </source>
</evidence>
<dbReference type="InterPro" id="IPR051786">
    <property type="entry name" value="ASN_synthetase/amidase"/>
</dbReference>
<dbReference type="InterPro" id="IPR029055">
    <property type="entry name" value="Ntn_hydrolases_N"/>
</dbReference>
<comment type="catalytic activity">
    <reaction evidence="7">
        <text>L-aspartate + L-glutamine + ATP + H2O = L-asparagine + L-glutamate + AMP + diphosphate + H(+)</text>
        <dbReference type="Rhea" id="RHEA:12228"/>
        <dbReference type="ChEBI" id="CHEBI:15377"/>
        <dbReference type="ChEBI" id="CHEBI:15378"/>
        <dbReference type="ChEBI" id="CHEBI:29985"/>
        <dbReference type="ChEBI" id="CHEBI:29991"/>
        <dbReference type="ChEBI" id="CHEBI:30616"/>
        <dbReference type="ChEBI" id="CHEBI:33019"/>
        <dbReference type="ChEBI" id="CHEBI:58048"/>
        <dbReference type="ChEBI" id="CHEBI:58359"/>
        <dbReference type="ChEBI" id="CHEBI:456215"/>
        <dbReference type="EC" id="6.3.5.4"/>
    </reaction>
</comment>
<evidence type="ECO:0000256" key="7">
    <source>
        <dbReference type="ARBA" id="ARBA00048741"/>
    </source>
</evidence>
<feature type="domain" description="Glutamine amidotransferase type-2" evidence="11">
    <location>
        <begin position="2"/>
        <end position="216"/>
    </location>
</feature>
<comment type="similarity">
    <text evidence="2">Belongs to the asparagine synthetase family.</text>
</comment>
<protein>
    <recommendedName>
        <fullName evidence="3">asparagine synthase (glutamine-hydrolyzing)</fullName>
        <ecNumber evidence="3">6.3.5.4</ecNumber>
    </recommendedName>
</protein>
<keyword evidence="13" id="KW-1185">Reference proteome</keyword>
<evidence type="ECO:0000256" key="10">
    <source>
        <dbReference type="PIRSR" id="PIRSR001589-3"/>
    </source>
</evidence>
<dbReference type="InterPro" id="IPR017932">
    <property type="entry name" value="GATase_2_dom"/>
</dbReference>
<dbReference type="InterPro" id="IPR014729">
    <property type="entry name" value="Rossmann-like_a/b/a_fold"/>
</dbReference>
<keyword evidence="5 9" id="KW-0067">ATP-binding</keyword>
<dbReference type="Proteomes" id="UP000321577">
    <property type="component" value="Unassembled WGS sequence"/>
</dbReference>
<evidence type="ECO:0000256" key="3">
    <source>
        <dbReference type="ARBA" id="ARBA00012737"/>
    </source>
</evidence>
<gene>
    <name evidence="12" type="ORF">BGE01nite_31410</name>
</gene>